<feature type="transmembrane region" description="Helical" evidence="5">
    <location>
        <begin position="449"/>
        <end position="469"/>
    </location>
</feature>
<evidence type="ECO:0000256" key="2">
    <source>
        <dbReference type="ARBA" id="ARBA00022692"/>
    </source>
</evidence>
<sequence>ISATLGSGIYVLSGVVITKYSGPAVLLSFIFAAIATLLSGLCYAELGSKVPRSGSAYIYIYVTIGEFLGFIMGWDLILEYVIGVSAATNALSQYINSLTGNKIKMALMESMPLNISSLAPYPDFLAFALTILILLLLLIGVKESTFLNKLFTALNILIILLIAICGATKADFNNWKVTLTNGSNSSIGPYACPVGSSRCGKGGFIPFGMSGVISGAAKCFYAYIGFDTIASAGEEAKRPKRNIPLSIIITLIIVTTLYCFLSSVITLMIPYNLLNPNIPLPEAFEYADLKWAKYIVSIGAMVSLCTCLYASMFPLPRIIYGKLKQKLLPKFNTPYIACIASGLLSGLLATFLDLNELVDMMSIGTLLAYSLVAVCVTILRYTPPNINAQNSSKIRIKSVGKANFFAVLFNPRSECCESTSKIVNIFCAIQVISITMICVLVSSTENFQIYIIIILIALALIVLLSVIVIWRQPQNKEITTFKAPLVPLLPAINLFLNIYLTTSLTAASWIRFFVWFLIGFVVYFIYGVHKSKENSVRRSILCPCVIKTKMNKNNGTEFDDRDQNLTDIEFF</sequence>
<feature type="transmembrane region" description="Helical" evidence="5">
    <location>
        <begin position="121"/>
        <end position="140"/>
    </location>
</feature>
<feature type="transmembrane region" description="Helical" evidence="5">
    <location>
        <begin position="481"/>
        <end position="500"/>
    </location>
</feature>
<dbReference type="InterPro" id="IPR002293">
    <property type="entry name" value="AA/rel_permease1"/>
</dbReference>
<feature type="transmembrane region" description="Helical" evidence="5">
    <location>
        <begin position="247"/>
        <end position="271"/>
    </location>
</feature>
<feature type="transmembrane region" description="Helical" evidence="5">
    <location>
        <begin position="146"/>
        <end position="167"/>
    </location>
</feature>
<gene>
    <name evidence="7" type="ORF">BpHYR1_015926</name>
</gene>
<protein>
    <submittedName>
        <fullName evidence="7">Cationic amino acid transporter 3 isoform X1</fullName>
    </submittedName>
</protein>
<keyword evidence="3 5" id="KW-1133">Transmembrane helix</keyword>
<evidence type="ECO:0000256" key="5">
    <source>
        <dbReference type="SAM" id="Phobius"/>
    </source>
</evidence>
<evidence type="ECO:0000313" key="8">
    <source>
        <dbReference type="Proteomes" id="UP000276133"/>
    </source>
</evidence>
<dbReference type="Proteomes" id="UP000276133">
    <property type="component" value="Unassembled WGS sequence"/>
</dbReference>
<feature type="transmembrane region" description="Helical" evidence="5">
    <location>
        <begin position="334"/>
        <end position="354"/>
    </location>
</feature>
<name>A0A3M7S6A9_BRAPC</name>
<dbReference type="AlphaFoldDB" id="A0A3M7S6A9"/>
<reference evidence="7 8" key="1">
    <citation type="journal article" date="2018" name="Sci. Rep.">
        <title>Genomic signatures of local adaptation to the degree of environmental predictability in rotifers.</title>
        <authorList>
            <person name="Franch-Gras L."/>
            <person name="Hahn C."/>
            <person name="Garcia-Roger E.M."/>
            <person name="Carmona M.J."/>
            <person name="Serra M."/>
            <person name="Gomez A."/>
        </authorList>
    </citation>
    <scope>NUCLEOTIDE SEQUENCE [LARGE SCALE GENOMIC DNA]</scope>
    <source>
        <strain evidence="7">HYR1</strain>
    </source>
</reference>
<dbReference type="Pfam" id="PF13906">
    <property type="entry name" value="AA_permease_C"/>
    <property type="match status" value="1"/>
</dbReference>
<dbReference type="OrthoDB" id="3900342at2759"/>
<comment type="subcellular location">
    <subcellularLocation>
        <location evidence="1">Membrane</location>
        <topology evidence="1">Multi-pass membrane protein</topology>
    </subcellularLocation>
</comment>
<keyword evidence="2 5" id="KW-0812">Transmembrane</keyword>
<keyword evidence="4 5" id="KW-0472">Membrane</keyword>
<feature type="transmembrane region" description="Helical" evidence="5">
    <location>
        <begin position="20"/>
        <end position="44"/>
    </location>
</feature>
<evidence type="ECO:0000256" key="3">
    <source>
        <dbReference type="ARBA" id="ARBA00022989"/>
    </source>
</evidence>
<dbReference type="STRING" id="10195.A0A3M7S6A9"/>
<comment type="caution">
    <text evidence="7">The sequence shown here is derived from an EMBL/GenBank/DDBJ whole genome shotgun (WGS) entry which is preliminary data.</text>
</comment>
<dbReference type="GO" id="GO:0015171">
    <property type="term" value="F:amino acid transmembrane transporter activity"/>
    <property type="evidence" value="ECO:0007669"/>
    <property type="project" value="TreeGrafter"/>
</dbReference>
<dbReference type="Gene3D" id="1.20.1740.10">
    <property type="entry name" value="Amino acid/polyamine transporter I"/>
    <property type="match status" value="2"/>
</dbReference>
<feature type="non-terminal residue" evidence="7">
    <location>
        <position position="1"/>
    </location>
</feature>
<proteinExistence type="predicted"/>
<feature type="transmembrane region" description="Helical" evidence="5">
    <location>
        <begin position="422"/>
        <end position="443"/>
    </location>
</feature>
<dbReference type="EMBL" id="REGN01001975">
    <property type="protein sequence ID" value="RNA31175.1"/>
    <property type="molecule type" value="Genomic_DNA"/>
</dbReference>
<feature type="domain" description="Cationic amino acid transporter C-terminal" evidence="6">
    <location>
        <begin position="481"/>
        <end position="531"/>
    </location>
</feature>
<dbReference type="GO" id="GO:0005886">
    <property type="term" value="C:plasma membrane"/>
    <property type="evidence" value="ECO:0007669"/>
    <property type="project" value="TreeGrafter"/>
</dbReference>
<evidence type="ECO:0000313" key="7">
    <source>
        <dbReference type="EMBL" id="RNA31175.1"/>
    </source>
</evidence>
<evidence type="ECO:0000259" key="6">
    <source>
        <dbReference type="Pfam" id="PF13906"/>
    </source>
</evidence>
<dbReference type="PIRSF" id="PIRSF006060">
    <property type="entry name" value="AA_transporter"/>
    <property type="match status" value="1"/>
</dbReference>
<organism evidence="7 8">
    <name type="scientific">Brachionus plicatilis</name>
    <name type="common">Marine rotifer</name>
    <name type="synonym">Brachionus muelleri</name>
    <dbReference type="NCBI Taxonomy" id="10195"/>
    <lineage>
        <taxon>Eukaryota</taxon>
        <taxon>Metazoa</taxon>
        <taxon>Spiralia</taxon>
        <taxon>Gnathifera</taxon>
        <taxon>Rotifera</taxon>
        <taxon>Eurotatoria</taxon>
        <taxon>Monogononta</taxon>
        <taxon>Pseudotrocha</taxon>
        <taxon>Ploima</taxon>
        <taxon>Brachionidae</taxon>
        <taxon>Brachionus</taxon>
    </lineage>
</organism>
<keyword evidence="8" id="KW-1185">Reference proteome</keyword>
<feature type="transmembrane region" description="Helical" evidence="5">
    <location>
        <begin position="360"/>
        <end position="379"/>
    </location>
</feature>
<feature type="transmembrane region" description="Helical" evidence="5">
    <location>
        <begin position="56"/>
        <end position="74"/>
    </location>
</feature>
<feature type="transmembrane region" description="Helical" evidence="5">
    <location>
        <begin position="291"/>
        <end position="313"/>
    </location>
</feature>
<evidence type="ECO:0000256" key="1">
    <source>
        <dbReference type="ARBA" id="ARBA00004141"/>
    </source>
</evidence>
<feature type="transmembrane region" description="Helical" evidence="5">
    <location>
        <begin position="506"/>
        <end position="528"/>
    </location>
</feature>
<evidence type="ECO:0000256" key="4">
    <source>
        <dbReference type="ARBA" id="ARBA00023136"/>
    </source>
</evidence>
<dbReference type="PANTHER" id="PTHR43243">
    <property type="entry name" value="INNER MEMBRANE TRANSPORTER YGJI-RELATED"/>
    <property type="match status" value="1"/>
</dbReference>
<dbReference type="Pfam" id="PF13520">
    <property type="entry name" value="AA_permease_2"/>
    <property type="match status" value="1"/>
</dbReference>
<dbReference type="PANTHER" id="PTHR43243:SF105">
    <property type="entry name" value="CATIONIC AMINO ACID TRANSPORTER C-TERMINAL DOMAIN-CONTAINING PROTEIN"/>
    <property type="match status" value="1"/>
</dbReference>
<accession>A0A3M7S6A9</accession>
<dbReference type="InterPro" id="IPR029485">
    <property type="entry name" value="CAT_C"/>
</dbReference>